<dbReference type="AlphaFoldDB" id="A0AAD6HSQ4"/>
<evidence type="ECO:0000256" key="1">
    <source>
        <dbReference type="SAM" id="MobiDB-lite"/>
    </source>
</evidence>
<evidence type="ECO:0000313" key="2">
    <source>
        <dbReference type="EMBL" id="KAJ5734107.1"/>
    </source>
</evidence>
<protein>
    <submittedName>
        <fullName evidence="2">Uncharacterized protein</fullName>
    </submittedName>
</protein>
<gene>
    <name evidence="2" type="ORF">N7493_002893</name>
</gene>
<dbReference type="EMBL" id="JAQJAN010000003">
    <property type="protein sequence ID" value="KAJ5734107.1"/>
    <property type="molecule type" value="Genomic_DNA"/>
</dbReference>
<feature type="compositionally biased region" description="Low complexity" evidence="1">
    <location>
        <begin position="130"/>
        <end position="158"/>
    </location>
</feature>
<reference evidence="2" key="1">
    <citation type="journal article" date="2023" name="IMA Fungus">
        <title>Comparative genomic study of the Penicillium genus elucidates a diverse pangenome and 15 lateral gene transfer events.</title>
        <authorList>
            <person name="Petersen C."/>
            <person name="Sorensen T."/>
            <person name="Nielsen M.R."/>
            <person name="Sondergaard T.E."/>
            <person name="Sorensen J.L."/>
            <person name="Fitzpatrick D.A."/>
            <person name="Frisvad J.C."/>
            <person name="Nielsen K.L."/>
        </authorList>
    </citation>
    <scope>NUCLEOTIDE SEQUENCE</scope>
    <source>
        <strain evidence="2">IBT 17514</strain>
    </source>
</reference>
<organism evidence="2 3">
    <name type="scientific">Penicillium malachiteum</name>
    <dbReference type="NCBI Taxonomy" id="1324776"/>
    <lineage>
        <taxon>Eukaryota</taxon>
        <taxon>Fungi</taxon>
        <taxon>Dikarya</taxon>
        <taxon>Ascomycota</taxon>
        <taxon>Pezizomycotina</taxon>
        <taxon>Eurotiomycetes</taxon>
        <taxon>Eurotiomycetidae</taxon>
        <taxon>Eurotiales</taxon>
        <taxon>Aspergillaceae</taxon>
        <taxon>Penicillium</taxon>
    </lineage>
</organism>
<keyword evidence="3" id="KW-1185">Reference proteome</keyword>
<proteinExistence type="predicted"/>
<name>A0AAD6HSQ4_9EURO</name>
<sequence length="226" mass="25067">MPRSTSRLASQYAITHSLFRHDYDIISANGKHAYHVDNSYLTPGKPDLTFHEGDAKGPIAGVCKYRHFSSDAIIGLGDPTHPHRMSWEHFTREGLLSCRYSFRVKLGGGRARTFTWKYSNQMSCSSGDLSSRSSSPSQSPSRSSSRSSSRSRSSSSSQNPTEKLELVNESTQEVIAELSSGTSFFRKAGQLNIYKSYGTQFDLLVLVTGLALREKLRRTRSNSGAQ</sequence>
<feature type="region of interest" description="Disordered" evidence="1">
    <location>
        <begin position="124"/>
        <end position="167"/>
    </location>
</feature>
<accession>A0AAD6HSQ4</accession>
<evidence type="ECO:0000313" key="3">
    <source>
        <dbReference type="Proteomes" id="UP001215712"/>
    </source>
</evidence>
<comment type="caution">
    <text evidence="2">The sequence shown here is derived from an EMBL/GenBank/DDBJ whole genome shotgun (WGS) entry which is preliminary data.</text>
</comment>
<dbReference type="Proteomes" id="UP001215712">
    <property type="component" value="Unassembled WGS sequence"/>
</dbReference>
<reference evidence="2" key="2">
    <citation type="submission" date="2023-01" db="EMBL/GenBank/DDBJ databases">
        <authorList>
            <person name="Petersen C."/>
        </authorList>
    </citation>
    <scope>NUCLEOTIDE SEQUENCE</scope>
    <source>
        <strain evidence="2">IBT 17514</strain>
    </source>
</reference>